<evidence type="ECO:0000256" key="12">
    <source>
        <dbReference type="PIRSR" id="PIRSR001191-1"/>
    </source>
</evidence>
<evidence type="ECO:0000256" key="7">
    <source>
        <dbReference type="ARBA" id="ARBA00022833"/>
    </source>
</evidence>
<feature type="repeat" description="Hemopexin" evidence="17">
    <location>
        <begin position="334"/>
        <end position="379"/>
    </location>
</feature>
<dbReference type="InterPro" id="IPR006026">
    <property type="entry name" value="Peptidase_Metallo"/>
</dbReference>
<evidence type="ECO:0000256" key="17">
    <source>
        <dbReference type="PROSITE-ProRule" id="PRU01011"/>
    </source>
</evidence>
<evidence type="ECO:0000256" key="9">
    <source>
        <dbReference type="ARBA" id="ARBA00023049"/>
    </source>
</evidence>
<feature type="binding site" evidence="14">
    <location>
        <position position="338"/>
    </location>
    <ligand>
        <name>Ca(2+)</name>
        <dbReference type="ChEBI" id="CHEBI:29108"/>
        <label>4</label>
    </ligand>
</feature>
<feature type="repeat" description="Hemopexin" evidence="17">
    <location>
        <begin position="430"/>
        <end position="479"/>
    </location>
</feature>
<feature type="binding site" evidence="14">
    <location>
        <position position="292"/>
    </location>
    <ligand>
        <name>Ca(2+)</name>
        <dbReference type="ChEBI" id="CHEBI:29108"/>
        <label>4</label>
    </ligand>
</feature>
<keyword evidence="11" id="KW-1015">Disulfide bond</keyword>
<comment type="cofactor">
    <cofactor evidence="14">
        <name>Zn(2+)</name>
        <dbReference type="ChEBI" id="CHEBI:29105"/>
    </cofactor>
    <text evidence="14">Binds 2 Zn(2+) ions per subunit.</text>
</comment>
<organism evidence="20 21">
    <name type="scientific">Parthenolecanium corni</name>
    <dbReference type="NCBI Taxonomy" id="536013"/>
    <lineage>
        <taxon>Eukaryota</taxon>
        <taxon>Metazoa</taxon>
        <taxon>Ecdysozoa</taxon>
        <taxon>Arthropoda</taxon>
        <taxon>Hexapoda</taxon>
        <taxon>Insecta</taxon>
        <taxon>Pterygota</taxon>
        <taxon>Neoptera</taxon>
        <taxon>Paraneoptera</taxon>
        <taxon>Hemiptera</taxon>
        <taxon>Sternorrhyncha</taxon>
        <taxon>Coccoidea</taxon>
        <taxon>Coccidae</taxon>
        <taxon>Parthenolecanium</taxon>
    </lineage>
</organism>
<dbReference type="InterPro" id="IPR033739">
    <property type="entry name" value="M10A_MMP"/>
</dbReference>
<dbReference type="Pfam" id="PF00413">
    <property type="entry name" value="Peptidase_M10"/>
    <property type="match status" value="1"/>
</dbReference>
<dbReference type="InterPro" id="IPR018486">
    <property type="entry name" value="Hemopexin_CS"/>
</dbReference>
<comment type="cofactor">
    <cofactor evidence="14">
        <name>Ca(2+)</name>
        <dbReference type="ChEBI" id="CHEBI:29108"/>
    </cofactor>
    <text evidence="14">Can bind about 5 Ca(2+) ions per subunit.</text>
</comment>
<evidence type="ECO:0000313" key="21">
    <source>
        <dbReference type="Proteomes" id="UP001367676"/>
    </source>
</evidence>
<keyword evidence="6" id="KW-0378">Hydrolase</keyword>
<evidence type="ECO:0000256" key="4">
    <source>
        <dbReference type="ARBA" id="ARBA00022729"/>
    </source>
</evidence>
<dbReference type="GO" id="GO:0004222">
    <property type="term" value="F:metalloendopeptidase activity"/>
    <property type="evidence" value="ECO:0007669"/>
    <property type="project" value="InterPro"/>
</dbReference>
<evidence type="ECO:0000256" key="14">
    <source>
        <dbReference type="PIRSR" id="PIRSR621190-2"/>
    </source>
</evidence>
<reference evidence="20 21" key="1">
    <citation type="submission" date="2024-03" db="EMBL/GenBank/DDBJ databases">
        <title>Adaptation during the transition from Ophiocordyceps entomopathogen to insect associate is accompanied by gene loss and intensified selection.</title>
        <authorList>
            <person name="Ward C.M."/>
            <person name="Onetto C.A."/>
            <person name="Borneman A.R."/>
        </authorList>
    </citation>
    <scope>NUCLEOTIDE SEQUENCE [LARGE SCALE GENOMIC DNA]</scope>
    <source>
        <strain evidence="20">AWRI1</strain>
        <tissue evidence="20">Single Adult Female</tissue>
    </source>
</reference>
<evidence type="ECO:0000256" key="11">
    <source>
        <dbReference type="ARBA" id="ARBA00023157"/>
    </source>
</evidence>
<keyword evidence="21" id="KW-1185">Reference proteome</keyword>
<feature type="binding site" evidence="14">
    <location>
        <position position="173"/>
    </location>
    <ligand>
        <name>Ca(2+)</name>
        <dbReference type="ChEBI" id="CHEBI:29108"/>
        <label>3</label>
    </ligand>
</feature>
<dbReference type="PANTHER" id="PTHR10201:SF291">
    <property type="entry name" value="MATRIX METALLOPROTEINASE 1, ISOFORM C-RELATED"/>
    <property type="match status" value="1"/>
</dbReference>
<dbReference type="PIRSF" id="PIRSF001191">
    <property type="entry name" value="Peptidase_M10A_matrix"/>
    <property type="match status" value="1"/>
</dbReference>
<keyword evidence="2" id="KW-0645">Protease</keyword>
<dbReference type="Pfam" id="PF01471">
    <property type="entry name" value="PG_binding_1"/>
    <property type="match status" value="1"/>
</dbReference>
<feature type="binding site" evidence="14">
    <location>
        <position position="171"/>
    </location>
    <ligand>
        <name>Ca(2+)</name>
        <dbReference type="ChEBI" id="CHEBI:29108"/>
        <label>1</label>
    </ligand>
</feature>
<feature type="domain" description="Peptidase metallopeptidase" evidence="19">
    <location>
        <begin position="79"/>
        <end position="236"/>
    </location>
</feature>
<gene>
    <name evidence="20" type="ORF">V9T40_009070</name>
</gene>
<dbReference type="SMART" id="SM00120">
    <property type="entry name" value="HX"/>
    <property type="match status" value="4"/>
</dbReference>
<dbReference type="InterPro" id="IPR018487">
    <property type="entry name" value="Hemopexin-like_repeat"/>
</dbReference>
<dbReference type="SUPFAM" id="SSF55486">
    <property type="entry name" value="Metalloproteases ('zincins'), catalytic domain"/>
    <property type="match status" value="1"/>
</dbReference>
<dbReference type="SMART" id="SM00235">
    <property type="entry name" value="ZnMc"/>
    <property type="match status" value="1"/>
</dbReference>
<feature type="binding site" evidence="14">
    <location>
        <position position="149"/>
    </location>
    <ligand>
        <name>Ca(2+)</name>
        <dbReference type="ChEBI" id="CHEBI:29108"/>
        <label>3</label>
    </ligand>
</feature>
<feature type="binding site" evidence="14">
    <location>
        <position position="170"/>
    </location>
    <ligand>
        <name>Ca(2+)</name>
        <dbReference type="ChEBI" id="CHEBI:29108"/>
        <label>3</label>
    </ligand>
</feature>
<dbReference type="InterPro" id="IPR024079">
    <property type="entry name" value="MetalloPept_cat_dom_sf"/>
</dbReference>
<comment type="caution">
    <text evidence="20">The sequence shown here is derived from an EMBL/GenBank/DDBJ whole genome shotgun (WGS) entry which is preliminary data.</text>
</comment>
<dbReference type="FunFam" id="3.40.390.10:FF:000022">
    <property type="entry name" value="Matrix metalloproteinase 1, isoform C"/>
    <property type="match status" value="1"/>
</dbReference>
<dbReference type="GO" id="GO:0030198">
    <property type="term" value="P:extracellular matrix organization"/>
    <property type="evidence" value="ECO:0007669"/>
    <property type="project" value="TreeGrafter"/>
</dbReference>
<evidence type="ECO:0000256" key="8">
    <source>
        <dbReference type="ARBA" id="ARBA00022837"/>
    </source>
</evidence>
<feature type="binding site" description="in inhibited form" evidence="14">
    <location>
        <position position="59"/>
    </location>
    <ligand>
        <name>Zn(2+)</name>
        <dbReference type="ChEBI" id="CHEBI:29105"/>
        <label>2</label>
        <note>catalytic</note>
    </ligand>
</feature>
<evidence type="ECO:0000256" key="5">
    <source>
        <dbReference type="ARBA" id="ARBA00022737"/>
    </source>
</evidence>
<feature type="repeat" description="Hemopexin" evidence="17">
    <location>
        <begin position="380"/>
        <end position="429"/>
    </location>
</feature>
<feature type="short sequence motif" description="Cysteine switch" evidence="16">
    <location>
        <begin position="57"/>
        <end position="67"/>
    </location>
</feature>
<dbReference type="InterPro" id="IPR021190">
    <property type="entry name" value="Pept_M10A"/>
</dbReference>
<dbReference type="GO" id="GO:0030574">
    <property type="term" value="P:collagen catabolic process"/>
    <property type="evidence" value="ECO:0007669"/>
    <property type="project" value="TreeGrafter"/>
</dbReference>
<dbReference type="Gene3D" id="3.40.390.10">
    <property type="entry name" value="Collagenase (Catalytic Domain)"/>
    <property type="match status" value="1"/>
</dbReference>
<feature type="binding site" evidence="14">
    <location>
        <position position="157"/>
    </location>
    <ligand>
        <name>Zn(2+)</name>
        <dbReference type="ChEBI" id="CHEBI:29105"/>
        <label>1</label>
    </ligand>
</feature>
<dbReference type="EMBL" id="JBBCAQ010000010">
    <property type="protein sequence ID" value="KAK7601629.1"/>
    <property type="molecule type" value="Genomic_DNA"/>
</dbReference>
<feature type="binding site" evidence="14">
    <location>
        <position position="173"/>
    </location>
    <ligand>
        <name>Ca(2+)</name>
        <dbReference type="ChEBI" id="CHEBI:29108"/>
        <label>1</label>
    </ligand>
</feature>
<feature type="binding site" evidence="14">
    <location>
        <position position="294"/>
    </location>
    <ligand>
        <name>Ca(2+)</name>
        <dbReference type="ChEBI" id="CHEBI:29108"/>
        <label>5</label>
    </ligand>
</feature>
<feature type="binding site" evidence="14">
    <location>
        <position position="164"/>
    </location>
    <ligand>
        <name>Ca(2+)</name>
        <dbReference type="ChEBI" id="CHEBI:29108"/>
        <label>2</label>
    </ligand>
</feature>
<keyword evidence="4" id="KW-0732">Signal</keyword>
<dbReference type="InterPro" id="IPR036365">
    <property type="entry name" value="PGBD-like_sf"/>
</dbReference>
<accession>A0AAN9TM06</accession>
<feature type="binding site" evidence="14">
    <location>
        <position position="150"/>
    </location>
    <ligand>
        <name>Ca(2+)</name>
        <dbReference type="ChEBI" id="CHEBI:29108"/>
        <label>3</label>
    </ligand>
</feature>
<feature type="binding site" evidence="14">
    <location>
        <position position="166"/>
    </location>
    <ligand>
        <name>Ca(2+)</name>
        <dbReference type="ChEBI" id="CHEBI:29108"/>
        <label>2</label>
    </ligand>
</feature>
<evidence type="ECO:0000256" key="1">
    <source>
        <dbReference type="ARBA" id="ARBA00010370"/>
    </source>
</evidence>
<dbReference type="PROSITE" id="PS51642">
    <property type="entry name" value="HEMOPEXIN_2"/>
    <property type="match status" value="4"/>
</dbReference>
<feature type="binding site" evidence="13">
    <location>
        <position position="201"/>
    </location>
    <ligand>
        <name>Zn(2+)</name>
        <dbReference type="ChEBI" id="CHEBI:29105"/>
        <label>2</label>
        <note>catalytic</note>
    </ligand>
</feature>
<dbReference type="InterPro" id="IPR001818">
    <property type="entry name" value="Pept_M10_metallopeptidase"/>
</dbReference>
<keyword evidence="3 13" id="KW-0479">Metal-binding</keyword>
<evidence type="ECO:0000256" key="16">
    <source>
        <dbReference type="PIRSR" id="PIRSR621190-5"/>
    </source>
</evidence>
<evidence type="ECO:0000256" key="13">
    <source>
        <dbReference type="PIRSR" id="PIRSR001191-2"/>
    </source>
</evidence>
<dbReference type="AlphaFoldDB" id="A0AAN9TM06"/>
<feature type="repeat" description="Hemopexin" evidence="17">
    <location>
        <begin position="288"/>
        <end position="333"/>
    </location>
</feature>
<keyword evidence="7 13" id="KW-0862">Zinc</keyword>
<feature type="binding site" evidence="14">
    <location>
        <position position="386"/>
    </location>
    <ligand>
        <name>Ca(2+)</name>
        <dbReference type="ChEBI" id="CHEBI:29108"/>
        <label>5</label>
    </ligand>
</feature>
<feature type="region of interest" description="Disordered" evidence="18">
    <location>
        <begin position="233"/>
        <end position="288"/>
    </location>
</feature>
<dbReference type="Gene3D" id="2.110.10.10">
    <property type="entry name" value="Hemopexin-like domain"/>
    <property type="match status" value="1"/>
</dbReference>
<dbReference type="CDD" id="cd04278">
    <property type="entry name" value="ZnMc_MMP"/>
    <property type="match status" value="1"/>
</dbReference>
<comment type="similarity">
    <text evidence="1">Belongs to the peptidase M10A family.</text>
</comment>
<evidence type="ECO:0000256" key="2">
    <source>
        <dbReference type="ARBA" id="ARBA00022670"/>
    </source>
</evidence>
<evidence type="ECO:0000256" key="10">
    <source>
        <dbReference type="ARBA" id="ARBA00023145"/>
    </source>
</evidence>
<evidence type="ECO:0000256" key="18">
    <source>
        <dbReference type="SAM" id="MobiDB-lite"/>
    </source>
</evidence>
<dbReference type="InterPro" id="IPR036375">
    <property type="entry name" value="Hemopexin-like_dom_sf"/>
</dbReference>
<evidence type="ECO:0000256" key="6">
    <source>
        <dbReference type="ARBA" id="ARBA00022801"/>
    </source>
</evidence>
<feature type="modified residue" description="Phosphotyrosine; by PKDCC" evidence="15">
    <location>
        <position position="368"/>
    </location>
</feature>
<sequence>MYLSEYGYLSPRVRNPQSGHLMSEETMTKAIMEFQAFASLNLTGELDDDTLHMMSLPRCGVRDKVGVSTYSRAKRYALQGSRWKVKDLTYRISKYPRGLSRSETDDEVSRAFSVWSEVTPLTFSKKSSGQVHIDIRFEVGEHGDGDPFDGPGGTLAHAFFPIYGGDAHFDDSERWTVRSSKGTNLFQVAAHEFGHSLGLSHSDVRSALMAPFYRGYDAYFQLDSDDIEGIQTLYGSKTSSDPGPGADDEGDDDNTGAGSGKPTSTLKPPAATTQQPATPEGDPELCNDGTIDAIFNSAEGVTYVFKGAHYWKLTEDGIAANYPKLISKSWPGLPNNIDAAFTYKNGKTYFFKGSKYWKFSGKKVDGDYPKDINEGFTGIPDNIQAAMVWGGNGKIYFFKGSKFWRFDPTQKPPVKSTYPKPISNWEGIPDNIDDALQYTNGYTYFFKNGQYWRFNDRTFSMDTADPPFPRVAGYWWFGCRPESKANLRTKSKEPATSASNYIPTLADLRNEHHLNQNIDVGDLWMDAG</sequence>
<keyword evidence="8 14" id="KW-0106">Calcium</keyword>
<feature type="binding site" evidence="14">
    <location>
        <position position="142"/>
    </location>
    <ligand>
        <name>Zn(2+)</name>
        <dbReference type="ChEBI" id="CHEBI:29105"/>
        <label>1</label>
    </ligand>
</feature>
<dbReference type="GO" id="GO:0006508">
    <property type="term" value="P:proteolysis"/>
    <property type="evidence" value="ECO:0007669"/>
    <property type="project" value="UniProtKB-KW"/>
</dbReference>
<dbReference type="Pfam" id="PF00045">
    <property type="entry name" value="Hemopexin"/>
    <property type="match status" value="4"/>
</dbReference>
<feature type="binding site" evidence="14">
    <location>
        <position position="168"/>
    </location>
    <ligand>
        <name>Zn(2+)</name>
        <dbReference type="ChEBI" id="CHEBI:29105"/>
        <label>1</label>
    </ligand>
</feature>
<feature type="binding site" evidence="13">
    <location>
        <position position="191"/>
    </location>
    <ligand>
        <name>Zn(2+)</name>
        <dbReference type="ChEBI" id="CHEBI:29105"/>
        <label>2</label>
        <note>catalytic</note>
    </ligand>
</feature>
<feature type="compositionally biased region" description="Low complexity" evidence="18">
    <location>
        <begin position="268"/>
        <end position="279"/>
    </location>
</feature>
<dbReference type="CDD" id="cd00094">
    <property type="entry name" value="HX"/>
    <property type="match status" value="1"/>
</dbReference>
<dbReference type="FunFam" id="2.110.10.10:FF:000007">
    <property type="entry name" value="stromelysin-3 isoform X2"/>
    <property type="match status" value="1"/>
</dbReference>
<dbReference type="SUPFAM" id="SSF50923">
    <property type="entry name" value="Hemopexin-like domain"/>
    <property type="match status" value="1"/>
</dbReference>
<dbReference type="PROSITE" id="PS00024">
    <property type="entry name" value="HEMOPEXIN"/>
    <property type="match status" value="1"/>
</dbReference>
<evidence type="ECO:0000313" key="20">
    <source>
        <dbReference type="EMBL" id="KAK7601629.1"/>
    </source>
</evidence>
<feature type="binding site" evidence="13">
    <location>
        <position position="195"/>
    </location>
    <ligand>
        <name>Zn(2+)</name>
        <dbReference type="ChEBI" id="CHEBI:29105"/>
        <label>2</label>
        <note>catalytic</note>
    </ligand>
</feature>
<evidence type="ECO:0000256" key="3">
    <source>
        <dbReference type="ARBA" id="ARBA00022723"/>
    </source>
</evidence>
<dbReference type="InterPro" id="IPR002477">
    <property type="entry name" value="Peptidoglycan-bd-like"/>
</dbReference>
<dbReference type="GO" id="GO:0031012">
    <property type="term" value="C:extracellular matrix"/>
    <property type="evidence" value="ECO:0007669"/>
    <property type="project" value="InterPro"/>
</dbReference>
<feature type="binding site" evidence="14">
    <location>
        <position position="209"/>
    </location>
    <ligand>
        <name>Zn(2+)</name>
        <dbReference type="ChEBI" id="CHEBI:29105"/>
        <label>2</label>
        <note>catalytic</note>
    </ligand>
</feature>
<dbReference type="GO" id="GO:0008270">
    <property type="term" value="F:zinc ion binding"/>
    <property type="evidence" value="ECO:0007669"/>
    <property type="project" value="InterPro"/>
</dbReference>
<dbReference type="InterPro" id="IPR000585">
    <property type="entry name" value="Hemopexin-like_dom"/>
</dbReference>
<name>A0AAN9TM06_9HEMI</name>
<dbReference type="PRINTS" id="PR00138">
    <property type="entry name" value="MATRIXIN"/>
</dbReference>
<protein>
    <recommendedName>
        <fullName evidence="19">Peptidase metallopeptidase domain-containing protein</fullName>
    </recommendedName>
</protein>
<evidence type="ECO:0000259" key="19">
    <source>
        <dbReference type="SMART" id="SM00235"/>
    </source>
</evidence>
<feature type="binding site" evidence="14">
    <location>
        <position position="144"/>
    </location>
    <ligand>
        <name>Zn(2+)</name>
        <dbReference type="ChEBI" id="CHEBI:29105"/>
        <label>1</label>
    </ligand>
</feature>
<evidence type="ECO:0000256" key="15">
    <source>
        <dbReference type="PIRSR" id="PIRSR621190-4"/>
    </source>
</evidence>
<feature type="binding site" evidence="14">
    <location>
        <position position="433"/>
    </location>
    <ligand>
        <name>Ca(2+)</name>
        <dbReference type="ChEBI" id="CHEBI:29108"/>
        <label>4</label>
    </ligand>
</feature>
<feature type="active site" evidence="12">
    <location>
        <position position="192"/>
    </location>
</feature>
<dbReference type="Proteomes" id="UP001367676">
    <property type="component" value="Unassembled WGS sequence"/>
</dbReference>
<proteinExistence type="inferred from homology"/>
<dbReference type="SUPFAM" id="SSF47090">
    <property type="entry name" value="PGBD-like"/>
    <property type="match status" value="1"/>
</dbReference>
<feature type="binding site" evidence="14">
    <location>
        <position position="340"/>
    </location>
    <ligand>
        <name>Ca(2+)</name>
        <dbReference type="ChEBI" id="CHEBI:29108"/>
        <label>5</label>
    </ligand>
</feature>
<keyword evidence="5" id="KW-0677">Repeat</keyword>
<dbReference type="GO" id="GO:0005615">
    <property type="term" value="C:extracellular space"/>
    <property type="evidence" value="ECO:0007669"/>
    <property type="project" value="TreeGrafter"/>
</dbReference>
<dbReference type="PANTHER" id="PTHR10201">
    <property type="entry name" value="MATRIX METALLOPROTEINASE"/>
    <property type="match status" value="1"/>
</dbReference>
<keyword evidence="9" id="KW-0482">Metalloprotease</keyword>
<keyword evidence="10" id="KW-0865">Zymogen</keyword>